<evidence type="ECO:0000313" key="1">
    <source>
        <dbReference type="EMBL" id="KAI4587525.1"/>
    </source>
</evidence>
<proteinExistence type="predicted"/>
<comment type="caution">
    <text evidence="1">The sequence shown here is derived from an EMBL/GenBank/DDBJ whole genome shotgun (WGS) entry which is preliminary data.</text>
</comment>
<protein>
    <submittedName>
        <fullName evidence="1">Uncharacterized protein</fullName>
    </submittedName>
</protein>
<evidence type="ECO:0000313" key="2">
    <source>
        <dbReference type="Proteomes" id="UP001057279"/>
    </source>
</evidence>
<dbReference type="Proteomes" id="UP001057279">
    <property type="component" value="Linkage Group LG03"/>
</dbReference>
<organism evidence="1 2">
    <name type="scientific">Ovis ammon polii x Ovis aries</name>
    <dbReference type="NCBI Taxonomy" id="2918886"/>
    <lineage>
        <taxon>Eukaryota</taxon>
        <taxon>Metazoa</taxon>
        <taxon>Chordata</taxon>
        <taxon>Craniata</taxon>
        <taxon>Vertebrata</taxon>
        <taxon>Euteleostomi</taxon>
        <taxon>Mammalia</taxon>
        <taxon>Eutheria</taxon>
        <taxon>Laurasiatheria</taxon>
        <taxon>Artiodactyla</taxon>
        <taxon>Ruminantia</taxon>
        <taxon>Pecora</taxon>
        <taxon>Bovidae</taxon>
        <taxon>Caprinae</taxon>
        <taxon>Ovis</taxon>
    </lineage>
</organism>
<name>A0ACB9VCL4_9CETA</name>
<dbReference type="EMBL" id="CM043028">
    <property type="protein sequence ID" value="KAI4587525.1"/>
    <property type="molecule type" value="Genomic_DNA"/>
</dbReference>
<sequence>MALRATWLRCHIAAAAKFASQSVDSSKVALPSAATWLAPSAQLHSTPPTWAWLPPLLLVPAHYRLSSIDGSSALFRGAFRLCGLTCKFRLPWAWSSSLGQDVEAASEVLTPAFSPPLLGLCCPSCPHPAFVDLSVLPHSPPLLCIAPRCSVLLGTDVLGCSLPKKVPGEHIKNNNRVTENQRDGF</sequence>
<gene>
    <name evidence="1" type="ORF">MJG53_005312</name>
</gene>
<keyword evidence="2" id="KW-1185">Reference proteome</keyword>
<reference evidence="1" key="1">
    <citation type="submission" date="2022-03" db="EMBL/GenBank/DDBJ databases">
        <title>Genomic analyses of argali, domestic sheep and their hybrids provide insights into chromosomal evolution, heterosis and genetic basis of agronomic traits.</title>
        <authorList>
            <person name="Li M."/>
        </authorList>
    </citation>
    <scope>NUCLEOTIDE SEQUENCE</scope>
    <source>
        <strain evidence="1">F1 hybrid</strain>
    </source>
</reference>
<accession>A0ACB9VCL4</accession>